<dbReference type="InterPro" id="IPR008557">
    <property type="entry name" value="PhoX"/>
</dbReference>
<sequence>MNHRVAAPEQAIDFNNENSNTSANPSFDAVLGARLSRRGLLRGSVGTVGTTVLAGFGVSACGGSDDPAVTPPPAGPKLLGFGAVPKSLADVVAVPAGYTASVLFALGDPIAAGVAAYKNDGTDGDFDKRGGDHHDGMEWFGLGADGKRNDNAIERGLLAINHEATTDEKLSSHFLHANGGTTTLPRPAAEIDKETAIHGIAVIEVAKSGGKWAYVQNSALNFRLTALSPIEISGPARGNAQMITKFSPTGTTTRGTLNNCGTGKTPWGTFLTGEENWFGYFTRGAADDAARGNDKSVTALKRYGRNQGAASRHGWESGGAADQYQRWNNSKTGTSVDGSDDYRNEMNGMGYIVEIDAYDKTRMAKKRTGLGRFAHESAAFGKVEAGKPLSVYMGDDSRGEYIYKFVSTALWNAADANAADRMAVGDKYLDSGKLYVAKFNADGTGTWVELALANTAISGYAAYKFADAADIAINTRLAADAVGATKMDRPEWNAVNPANGEIYFTLTNNSNRSVNPTGSQYLPDAANPRAYTDMKGTSAQTGNPNGHLVRMKEGASVSAFTWDVYLFGAEAGADKALVNISSLTADQDFSSPDGLAFSKATGICWIQTDDGAYTDVTNCMMLAAVPGQVGDGGKKTLSYTKTDGSKLDIVTPVGKAATESTLKRFLVGPKGSEITGVAETPDGKAIFVNIQHPGEGTALANVGDATKYQSQWPANAGYGAGKRPRSATIVITKNDGGVIGT</sequence>
<dbReference type="Proteomes" id="UP001595693">
    <property type="component" value="Unassembled WGS sequence"/>
</dbReference>
<dbReference type="PANTHER" id="PTHR35399:SF2">
    <property type="entry name" value="DUF839 DOMAIN-CONTAINING PROTEIN"/>
    <property type="match status" value="1"/>
</dbReference>
<dbReference type="PANTHER" id="PTHR35399">
    <property type="entry name" value="SLR8030 PROTEIN"/>
    <property type="match status" value="1"/>
</dbReference>
<proteinExistence type="predicted"/>
<name>A0ABV8DHT4_9BURK</name>
<comment type="caution">
    <text evidence="2">The sequence shown here is derived from an EMBL/GenBank/DDBJ whole genome shotgun (WGS) entry which is preliminary data.</text>
</comment>
<evidence type="ECO:0000313" key="3">
    <source>
        <dbReference type="Proteomes" id="UP001595693"/>
    </source>
</evidence>
<reference evidence="3" key="1">
    <citation type="journal article" date="2019" name="Int. J. Syst. Evol. Microbiol.">
        <title>The Global Catalogue of Microorganisms (GCM) 10K type strain sequencing project: providing services to taxonomists for standard genome sequencing and annotation.</title>
        <authorList>
            <consortium name="The Broad Institute Genomics Platform"/>
            <consortium name="The Broad Institute Genome Sequencing Center for Infectious Disease"/>
            <person name="Wu L."/>
            <person name="Ma J."/>
        </authorList>
    </citation>
    <scope>NUCLEOTIDE SEQUENCE [LARGE SCALE GENOMIC DNA]</scope>
    <source>
        <strain evidence="3">CCUG 2113</strain>
    </source>
</reference>
<accession>A0ABV8DHT4</accession>
<dbReference type="RefSeq" id="WP_055401038.1">
    <property type="nucleotide sequence ID" value="NZ_JAMXAX010000131.1"/>
</dbReference>
<dbReference type="SUPFAM" id="SSF63829">
    <property type="entry name" value="Calcium-dependent phosphotriesterase"/>
    <property type="match status" value="1"/>
</dbReference>
<organism evidence="2 3">
    <name type="scientific">Acidovorax facilis</name>
    <dbReference type="NCBI Taxonomy" id="12917"/>
    <lineage>
        <taxon>Bacteria</taxon>
        <taxon>Pseudomonadati</taxon>
        <taxon>Pseudomonadota</taxon>
        <taxon>Betaproteobacteria</taxon>
        <taxon>Burkholderiales</taxon>
        <taxon>Comamonadaceae</taxon>
        <taxon>Acidovorax</taxon>
    </lineage>
</organism>
<feature type="region of interest" description="Disordered" evidence="1">
    <location>
        <begin position="1"/>
        <end position="20"/>
    </location>
</feature>
<keyword evidence="3" id="KW-1185">Reference proteome</keyword>
<evidence type="ECO:0000256" key="1">
    <source>
        <dbReference type="SAM" id="MobiDB-lite"/>
    </source>
</evidence>
<protein>
    <submittedName>
        <fullName evidence="2">PhoX family protein</fullName>
    </submittedName>
</protein>
<gene>
    <name evidence="2" type="ORF">ACFOW3_26275</name>
</gene>
<dbReference type="EMBL" id="JBHSAJ010000168">
    <property type="protein sequence ID" value="MFC3938131.1"/>
    <property type="molecule type" value="Genomic_DNA"/>
</dbReference>
<evidence type="ECO:0000313" key="2">
    <source>
        <dbReference type="EMBL" id="MFC3938131.1"/>
    </source>
</evidence>
<feature type="region of interest" description="Disordered" evidence="1">
    <location>
        <begin position="310"/>
        <end position="340"/>
    </location>
</feature>
<feature type="compositionally biased region" description="Polar residues" evidence="1">
    <location>
        <begin position="325"/>
        <end position="337"/>
    </location>
</feature>
<dbReference type="Pfam" id="PF05787">
    <property type="entry name" value="PhoX"/>
    <property type="match status" value="1"/>
</dbReference>